<dbReference type="InterPro" id="IPR000873">
    <property type="entry name" value="AMP-dep_synth/lig_dom"/>
</dbReference>
<evidence type="ECO:0000259" key="1">
    <source>
        <dbReference type="Pfam" id="PF00501"/>
    </source>
</evidence>
<dbReference type="GO" id="GO:0005737">
    <property type="term" value="C:cytoplasm"/>
    <property type="evidence" value="ECO:0007669"/>
    <property type="project" value="TreeGrafter"/>
</dbReference>
<dbReference type="SUPFAM" id="SSF56801">
    <property type="entry name" value="Acetyl-CoA synthetase-like"/>
    <property type="match status" value="1"/>
</dbReference>
<dbReference type="Proteomes" id="UP000257080">
    <property type="component" value="Unassembled WGS sequence"/>
</dbReference>
<gene>
    <name evidence="2" type="ORF">B7R25_17470</name>
</gene>
<name>A0A3E0W5M6_9MICO</name>
<protein>
    <recommendedName>
        <fullName evidence="1">AMP-dependent synthetase/ligase domain-containing protein</fullName>
    </recommendedName>
</protein>
<dbReference type="Pfam" id="PF00501">
    <property type="entry name" value="AMP-binding"/>
    <property type="match status" value="1"/>
</dbReference>
<feature type="domain" description="AMP-dependent synthetase/ligase" evidence="1">
    <location>
        <begin position="45"/>
        <end position="259"/>
    </location>
</feature>
<dbReference type="AlphaFoldDB" id="A0A3E0W5M6"/>
<dbReference type="InterPro" id="IPR042099">
    <property type="entry name" value="ANL_N_sf"/>
</dbReference>
<comment type="caution">
    <text evidence="2">The sequence shown here is derived from an EMBL/GenBank/DDBJ whole genome shotgun (WGS) entry which is preliminary data.</text>
</comment>
<dbReference type="InterPro" id="IPR020459">
    <property type="entry name" value="AMP-binding"/>
</dbReference>
<accession>A0A3E0W5M6</accession>
<dbReference type="PRINTS" id="PR00154">
    <property type="entry name" value="AMPBINDING"/>
</dbReference>
<dbReference type="EMBL" id="NBXE01000102">
    <property type="protein sequence ID" value="RFA24148.1"/>
    <property type="molecule type" value="Genomic_DNA"/>
</dbReference>
<feature type="non-terminal residue" evidence="2">
    <location>
        <position position="259"/>
    </location>
</feature>
<sequence length="259" mass="27070">MAVLTDANTAGRVAEMVETGGLDCPLLDLTTVERDSGVDTNPDRSALGLTSHHLAYVIYTSGSTGTPKGVMIEHQGVVADVEDGLDRYQISSADRVLQLASISFDTSAEQIFLALSAGATLVVRGSTIWGGDQLIETMQRFSVTVADLMPAYLAGTFVQDLNRLPALRVVLLGGEALPSGAFKTGQRHFKVFNIYGPTEAAVSSCAYLLDESNASFAGAVVPIGRPIANTRVYVVDAHGGLCPVGVAGELWIGGAGVAR</sequence>
<dbReference type="PANTHER" id="PTHR45527:SF1">
    <property type="entry name" value="FATTY ACID SYNTHASE"/>
    <property type="match status" value="1"/>
</dbReference>
<dbReference type="Gene3D" id="3.40.50.12780">
    <property type="entry name" value="N-terminal domain of ligase-like"/>
    <property type="match status" value="1"/>
</dbReference>
<dbReference type="GO" id="GO:0043041">
    <property type="term" value="P:amino acid activation for nonribosomal peptide biosynthetic process"/>
    <property type="evidence" value="ECO:0007669"/>
    <property type="project" value="TreeGrafter"/>
</dbReference>
<dbReference type="InterPro" id="IPR020845">
    <property type="entry name" value="AMP-binding_CS"/>
</dbReference>
<evidence type="ECO:0000313" key="2">
    <source>
        <dbReference type="EMBL" id="RFA24148.1"/>
    </source>
</evidence>
<dbReference type="GO" id="GO:0044550">
    <property type="term" value="P:secondary metabolite biosynthetic process"/>
    <property type="evidence" value="ECO:0007669"/>
    <property type="project" value="TreeGrafter"/>
</dbReference>
<organism evidence="2 3">
    <name type="scientific">Subtercola boreus</name>
    <dbReference type="NCBI Taxonomy" id="120213"/>
    <lineage>
        <taxon>Bacteria</taxon>
        <taxon>Bacillati</taxon>
        <taxon>Actinomycetota</taxon>
        <taxon>Actinomycetes</taxon>
        <taxon>Micrococcales</taxon>
        <taxon>Microbacteriaceae</taxon>
        <taxon>Subtercola</taxon>
    </lineage>
</organism>
<dbReference type="PROSITE" id="PS00455">
    <property type="entry name" value="AMP_BINDING"/>
    <property type="match status" value="1"/>
</dbReference>
<dbReference type="GO" id="GO:0031177">
    <property type="term" value="F:phosphopantetheine binding"/>
    <property type="evidence" value="ECO:0007669"/>
    <property type="project" value="TreeGrafter"/>
</dbReference>
<evidence type="ECO:0000313" key="3">
    <source>
        <dbReference type="Proteomes" id="UP000257080"/>
    </source>
</evidence>
<proteinExistence type="predicted"/>
<reference evidence="2 3" key="1">
    <citation type="submission" date="2017-04" db="EMBL/GenBank/DDBJ databases">
        <title>Comparative genome analysis of Subtercola boreus.</title>
        <authorList>
            <person name="Cho Y.-J."/>
            <person name="Cho A."/>
            <person name="Kim O.-S."/>
            <person name="Lee J.-I."/>
        </authorList>
    </citation>
    <scope>NUCLEOTIDE SEQUENCE [LARGE SCALE GENOMIC DNA]</scope>
    <source>
        <strain evidence="2 3">P28004</strain>
    </source>
</reference>
<dbReference type="PANTHER" id="PTHR45527">
    <property type="entry name" value="NONRIBOSOMAL PEPTIDE SYNTHETASE"/>
    <property type="match status" value="1"/>
</dbReference>